<evidence type="ECO:0000256" key="1">
    <source>
        <dbReference type="SAM" id="MobiDB-lite"/>
    </source>
</evidence>
<reference evidence="2 3" key="1">
    <citation type="journal article" date="2013" name="Genome Biol.">
        <title>Draft genome of the mountain pine beetle, Dendroctonus ponderosae Hopkins, a major forest pest.</title>
        <authorList>
            <person name="Keeling C.I."/>
            <person name="Yuen M.M."/>
            <person name="Liao N.Y."/>
            <person name="Docking T.R."/>
            <person name="Chan S.K."/>
            <person name="Taylor G.A."/>
            <person name="Palmquist D.L."/>
            <person name="Jackman S.D."/>
            <person name="Nguyen A."/>
            <person name="Li M."/>
            <person name="Henderson H."/>
            <person name="Janes J.K."/>
            <person name="Zhao Y."/>
            <person name="Pandoh P."/>
            <person name="Moore R."/>
            <person name="Sperling F.A."/>
            <person name="Huber D.P."/>
            <person name="Birol I."/>
            <person name="Jones S.J."/>
            <person name="Bohlmann J."/>
        </authorList>
    </citation>
    <scope>NUCLEOTIDE SEQUENCE</scope>
</reference>
<organism evidence="2 3">
    <name type="scientific">Dendroctonus ponderosae</name>
    <name type="common">Mountain pine beetle</name>
    <dbReference type="NCBI Taxonomy" id="77166"/>
    <lineage>
        <taxon>Eukaryota</taxon>
        <taxon>Metazoa</taxon>
        <taxon>Ecdysozoa</taxon>
        <taxon>Arthropoda</taxon>
        <taxon>Hexapoda</taxon>
        <taxon>Insecta</taxon>
        <taxon>Pterygota</taxon>
        <taxon>Neoptera</taxon>
        <taxon>Endopterygota</taxon>
        <taxon>Coleoptera</taxon>
        <taxon>Polyphaga</taxon>
        <taxon>Cucujiformia</taxon>
        <taxon>Curculionidae</taxon>
        <taxon>Scolytinae</taxon>
        <taxon>Dendroctonus</taxon>
    </lineage>
</organism>
<evidence type="ECO:0000313" key="3">
    <source>
        <dbReference type="Proteomes" id="UP000030742"/>
    </source>
</evidence>
<dbReference type="Proteomes" id="UP000030742">
    <property type="component" value="Unassembled WGS sequence"/>
</dbReference>
<gene>
    <name evidence="2" type="ORF">D910_06569</name>
</gene>
<name>U4UH21_DENPD</name>
<feature type="compositionally biased region" description="Basic residues" evidence="1">
    <location>
        <begin position="145"/>
        <end position="157"/>
    </location>
</feature>
<dbReference type="STRING" id="77166.U4UH21"/>
<protein>
    <submittedName>
        <fullName evidence="2">Uncharacterized protein</fullName>
    </submittedName>
</protein>
<feature type="compositionally biased region" description="Pro residues" evidence="1">
    <location>
        <begin position="115"/>
        <end position="144"/>
    </location>
</feature>
<dbReference type="EMBL" id="KB632155">
    <property type="protein sequence ID" value="ERL89195.1"/>
    <property type="molecule type" value="Genomic_DNA"/>
</dbReference>
<dbReference type="AlphaFoldDB" id="U4UH21"/>
<feature type="compositionally biased region" description="Basic residues" evidence="1">
    <location>
        <begin position="164"/>
        <end position="175"/>
    </location>
</feature>
<sequence>MKGLSLLNTRASPLYRADSSANRAIEFQLLARICPSQTGYKANNRVPRSRSNLELSDDWRSIAIFRALLLQDRTEHASCLKRCTMSYPFHHHHHGPGSNSLVKEIIHEMIRPHHGPPPPPPPYHHYGPPPPPPHHHYGPPPPPPPHHHYGPPPHHFHGPPPPPPHHHHGPPHHFHGPPPPCGHHSQFYGCSHCDGWRWFRLNATSIHGKNHSRWCKLGVGRVDNHVEAMEDTNS</sequence>
<feature type="region of interest" description="Disordered" evidence="1">
    <location>
        <begin position="110"/>
        <end position="177"/>
    </location>
</feature>
<proteinExistence type="predicted"/>
<evidence type="ECO:0000313" key="2">
    <source>
        <dbReference type="EMBL" id="ERL89195.1"/>
    </source>
</evidence>
<accession>U4UH21</accession>